<evidence type="ECO:0000256" key="1">
    <source>
        <dbReference type="SAM" id="MobiDB-lite"/>
    </source>
</evidence>
<evidence type="ECO:0000313" key="3">
    <source>
        <dbReference type="Proteomes" id="UP001175000"/>
    </source>
</evidence>
<evidence type="ECO:0000313" key="2">
    <source>
        <dbReference type="EMBL" id="KAK0616702.1"/>
    </source>
</evidence>
<feature type="compositionally biased region" description="Polar residues" evidence="1">
    <location>
        <begin position="526"/>
        <end position="547"/>
    </location>
</feature>
<sequence length="662" mass="73966">MATPAVACGESIALLSLLHSVPVPPSKNHWDPANTTRGGYTLPFKRERRLVGILGFLSSISDDPDHVTAVCVEENSHGESLDVLLAINRGKPGGLTQVSRKLEEGFGQIFRELFQSVEDRGRTVEERVFSAIIVMCSQRILCRLGLIRKARGTTRQPIKATLQEAIYCLGELPTQPDTTALFVEKAREVMKRSDAWTRHQTTARLGDLVEAIHHLWQVADLRSLMDTISNRLMDPSSRRSMCNVVSKVARYREAARFLSRTAKKYPLVRRMKFVLAKLPPEFFLRASTGPHSPQLEFKVSRLTPGNRQELDLERIYHLLETDADTANRRFCEQTAKTMEESKIHAEIQLFFYCELRNSRRMPRVICASKDACYLCNLFIGMHGKIHVPRSHGKLYPAWRLPQMAKSSFQMRFNRALDEKLRESLSLLVSRAAKMRYPDPNESTLLTLPWSASTLRGVPPVVANLEPDIPVEETPLQQPAVTDSPKDHTPQTSSTPHSEELEVAIGVKSAREEAQPDPKASSHDAESTGQLTISPPSKQEEASTSTRPFQDLQDNELVQGQVLRSNLKVNGVSPLYDAGLIRVRVEYAGTMEGPTATSAELEFGVEWLSEKDAEVAWRGESVSVIDAASLVGEVSLVLPDSNCLYIGAWRCVMKVRVHRVDGG</sequence>
<feature type="compositionally biased region" description="Basic and acidic residues" evidence="1">
    <location>
        <begin position="508"/>
        <end position="525"/>
    </location>
</feature>
<proteinExistence type="predicted"/>
<organism evidence="2 3">
    <name type="scientific">Immersiella caudata</name>
    <dbReference type="NCBI Taxonomy" id="314043"/>
    <lineage>
        <taxon>Eukaryota</taxon>
        <taxon>Fungi</taxon>
        <taxon>Dikarya</taxon>
        <taxon>Ascomycota</taxon>
        <taxon>Pezizomycotina</taxon>
        <taxon>Sordariomycetes</taxon>
        <taxon>Sordariomycetidae</taxon>
        <taxon>Sordariales</taxon>
        <taxon>Lasiosphaeriaceae</taxon>
        <taxon>Immersiella</taxon>
    </lineage>
</organism>
<gene>
    <name evidence="2" type="ORF">B0T14DRAFT_251330</name>
</gene>
<dbReference type="AlphaFoldDB" id="A0AA40BX26"/>
<reference evidence="2" key="1">
    <citation type="submission" date="2023-06" db="EMBL/GenBank/DDBJ databases">
        <title>Genome-scale phylogeny and comparative genomics of the fungal order Sordariales.</title>
        <authorList>
            <consortium name="Lawrence Berkeley National Laboratory"/>
            <person name="Hensen N."/>
            <person name="Bonometti L."/>
            <person name="Westerberg I."/>
            <person name="Brannstrom I.O."/>
            <person name="Guillou S."/>
            <person name="Cros-Aarteil S."/>
            <person name="Calhoun S."/>
            <person name="Haridas S."/>
            <person name="Kuo A."/>
            <person name="Mondo S."/>
            <person name="Pangilinan J."/>
            <person name="Riley R."/>
            <person name="Labutti K."/>
            <person name="Andreopoulos B."/>
            <person name="Lipzen A."/>
            <person name="Chen C."/>
            <person name="Yanf M."/>
            <person name="Daum C."/>
            <person name="Ng V."/>
            <person name="Clum A."/>
            <person name="Steindorff A."/>
            <person name="Ohm R."/>
            <person name="Martin F."/>
            <person name="Silar P."/>
            <person name="Natvig D."/>
            <person name="Lalanne C."/>
            <person name="Gautier V."/>
            <person name="Ament-Velasquez S.L."/>
            <person name="Kruys A."/>
            <person name="Hutchinson M.I."/>
            <person name="Powell A.J."/>
            <person name="Barry K."/>
            <person name="Miller A.N."/>
            <person name="Grigoriev I.V."/>
            <person name="Debuchy R."/>
            <person name="Gladieux P."/>
            <person name="Thoren M.H."/>
            <person name="Johannesson H."/>
        </authorList>
    </citation>
    <scope>NUCLEOTIDE SEQUENCE</scope>
    <source>
        <strain evidence="2">CBS 606.72</strain>
    </source>
</reference>
<protein>
    <submittedName>
        <fullName evidence="2">Uncharacterized protein</fullName>
    </submittedName>
</protein>
<comment type="caution">
    <text evidence="2">The sequence shown here is derived from an EMBL/GenBank/DDBJ whole genome shotgun (WGS) entry which is preliminary data.</text>
</comment>
<name>A0AA40BX26_9PEZI</name>
<dbReference type="InterPro" id="IPR027796">
    <property type="entry name" value="OTT_1508_deam-like"/>
</dbReference>
<feature type="region of interest" description="Disordered" evidence="1">
    <location>
        <begin position="474"/>
        <end position="552"/>
    </location>
</feature>
<dbReference type="Pfam" id="PF14441">
    <property type="entry name" value="OTT_1508_deam"/>
    <property type="match status" value="1"/>
</dbReference>
<keyword evidence="3" id="KW-1185">Reference proteome</keyword>
<dbReference type="EMBL" id="JAULSU010000005">
    <property type="protein sequence ID" value="KAK0616702.1"/>
    <property type="molecule type" value="Genomic_DNA"/>
</dbReference>
<accession>A0AA40BX26</accession>
<dbReference type="Proteomes" id="UP001175000">
    <property type="component" value="Unassembled WGS sequence"/>
</dbReference>